<dbReference type="Pfam" id="PF01472">
    <property type="entry name" value="PUA"/>
    <property type="match status" value="1"/>
</dbReference>
<dbReference type="InterPro" id="IPR036974">
    <property type="entry name" value="PUA_sf"/>
</dbReference>
<dbReference type="EMBL" id="JRHO01000009">
    <property type="protein sequence ID" value="KGK99065.1"/>
    <property type="molecule type" value="Genomic_DNA"/>
</dbReference>
<dbReference type="PROSITE" id="PS51379">
    <property type="entry name" value="4FE4S_FER_2"/>
    <property type="match status" value="2"/>
</dbReference>
<dbReference type="Gene3D" id="2.30.130.10">
    <property type="entry name" value="PUA domain"/>
    <property type="match status" value="1"/>
</dbReference>
<dbReference type="Gene3D" id="3.30.70.20">
    <property type="match status" value="1"/>
</dbReference>
<dbReference type="CDD" id="cd23947">
    <property type="entry name" value="PAPS_reductase-like_YbdN"/>
    <property type="match status" value="1"/>
</dbReference>
<reference evidence="2 3" key="1">
    <citation type="submission" date="2014-09" db="EMBL/GenBank/DDBJ databases">
        <title>Draft genome sequence of an obligately methylotrophic methanogen, Methanococcoides methylutens, isolated from marine sediment.</title>
        <authorList>
            <person name="Guan Y."/>
            <person name="Ngugi D.K."/>
            <person name="Blom J."/>
            <person name="Ali S."/>
            <person name="Ferry J.G."/>
            <person name="Stingl U."/>
        </authorList>
    </citation>
    <scope>NUCLEOTIDE SEQUENCE [LARGE SCALE GENOMIC DNA]</scope>
    <source>
        <strain evidence="2 3">DSM 2657</strain>
    </source>
</reference>
<dbReference type="InterPro" id="IPR017896">
    <property type="entry name" value="4Fe4S_Fe-S-bd"/>
</dbReference>
<dbReference type="SUPFAM" id="SSF52402">
    <property type="entry name" value="Adenine nucleotide alpha hydrolases-like"/>
    <property type="match status" value="1"/>
</dbReference>
<dbReference type="NCBIfam" id="NF010367">
    <property type="entry name" value="PRK13795.1-2"/>
    <property type="match status" value="1"/>
</dbReference>
<dbReference type="Pfam" id="PF13237">
    <property type="entry name" value="Fer4_10"/>
    <property type="match status" value="1"/>
</dbReference>
<dbReference type="CDD" id="cd21149">
    <property type="entry name" value="PUA_archaeosine_TGT"/>
    <property type="match status" value="1"/>
</dbReference>
<dbReference type="Proteomes" id="UP000029859">
    <property type="component" value="Unassembled WGS sequence"/>
</dbReference>
<dbReference type="SUPFAM" id="SSF54862">
    <property type="entry name" value="4Fe-4S ferredoxins"/>
    <property type="match status" value="1"/>
</dbReference>
<feature type="domain" description="4Fe-4S ferredoxin-type" evidence="1">
    <location>
        <begin position="615"/>
        <end position="633"/>
    </location>
</feature>
<evidence type="ECO:0000313" key="2">
    <source>
        <dbReference type="EMBL" id="KGK99065.1"/>
    </source>
</evidence>
<dbReference type="InterPro" id="IPR004521">
    <property type="entry name" value="Uncharacterised_CHP00451"/>
</dbReference>
<dbReference type="SUPFAM" id="SSF88697">
    <property type="entry name" value="PUA domain-like"/>
    <property type="match status" value="1"/>
</dbReference>
<dbReference type="PANTHER" id="PTHR43196">
    <property type="entry name" value="SULFATE ADENYLYLTRANSFERASE SUBUNIT 2"/>
    <property type="match status" value="1"/>
</dbReference>
<dbReference type="PROSITE" id="PS50890">
    <property type="entry name" value="PUA"/>
    <property type="match status" value="1"/>
</dbReference>
<dbReference type="Gene3D" id="3.40.50.620">
    <property type="entry name" value="HUPs"/>
    <property type="match status" value="1"/>
</dbReference>
<dbReference type="InterPro" id="IPR002500">
    <property type="entry name" value="PAPS_reduct_dom"/>
</dbReference>
<dbReference type="InterPro" id="IPR015947">
    <property type="entry name" value="PUA-like_sf"/>
</dbReference>
<dbReference type="OrthoDB" id="5817at2157"/>
<evidence type="ECO:0000313" key="3">
    <source>
        <dbReference type="Proteomes" id="UP000029859"/>
    </source>
</evidence>
<name>A0A099T1N1_METMT</name>
<protein>
    <submittedName>
        <fullName evidence="2">Phosphoadenosine phosphosulfate reductase</fullName>
    </submittedName>
</protein>
<feature type="domain" description="4Fe-4S ferredoxin-type" evidence="1">
    <location>
        <begin position="579"/>
        <end position="609"/>
    </location>
</feature>
<dbReference type="AlphaFoldDB" id="A0A099T1N1"/>
<dbReference type="NCBIfam" id="NF010368">
    <property type="entry name" value="PRK13795.1-3"/>
    <property type="match status" value="1"/>
</dbReference>
<dbReference type="PANTHER" id="PTHR43196:SF2">
    <property type="entry name" value="PHOSPHOADENOSINE PHOSPHOSULFATE REDUCTASE"/>
    <property type="match status" value="1"/>
</dbReference>
<dbReference type="SMART" id="SM00359">
    <property type="entry name" value="PUA"/>
    <property type="match status" value="1"/>
</dbReference>
<dbReference type="InterPro" id="IPR017900">
    <property type="entry name" value="4Fe4S_Fe_S_CS"/>
</dbReference>
<organism evidence="2 3">
    <name type="scientific">Methanococcoides methylutens</name>
    <dbReference type="NCBI Taxonomy" id="2226"/>
    <lineage>
        <taxon>Archaea</taxon>
        <taxon>Methanobacteriati</taxon>
        <taxon>Methanobacteriota</taxon>
        <taxon>Stenosarchaea group</taxon>
        <taxon>Methanomicrobia</taxon>
        <taxon>Methanosarcinales</taxon>
        <taxon>Methanosarcinaceae</taxon>
        <taxon>Methanococcoides</taxon>
    </lineage>
</organism>
<dbReference type="InterPro" id="IPR050128">
    <property type="entry name" value="Sulfate_adenylyltrnsfr_sub2"/>
</dbReference>
<dbReference type="RefSeq" id="WP_048193487.1">
    <property type="nucleotide sequence ID" value="NZ_CAAGSM010000002.1"/>
</dbReference>
<dbReference type="InterPro" id="IPR002478">
    <property type="entry name" value="PUA"/>
</dbReference>
<sequence>MSKPVYLGKLLLHWCSNCNVPVLGKKCSCGESTQKVEVTPPGDIRPAFQYDIDNINAVSMKQFNAPLIPEGHLVVMNKAPYDDRMEEIIVDGEVLASIRFEIEKLKWVLLPRLPGARRLFEGKDLKDMRGWVVLDSGAVNFILKGASVLAPGIVDADPEIQNSDETVVLTPEGDIIAAGRARMPGADMLEHKRGVGVKTRWKGKPEKLNVPEGGQTWNDAVEANSEILDRFEEKAHSFIKNVNETVKKPVTVSYSGGKDSLAVLQLTSECLENYDLLFADTGLEFPETIENVKEIEKLYNKPLRTKDAKEAFWDSVDNFGPPSVEARWCCKVCKLGPITQIIEENYENGCLTFIGQRKYESDARAKSERVWKNPWVGNQVGASPIQDWTAMHVWLYIFKTKVPYNVMYERGFDRIGCWLCPSSSLADIVRLKETHPQMEKRLNDYLLEYAERMGLSKEWVDHGLWRWQTLPPAIAEVAKQKGINIIPKSEVKGNLNFAVTSGYRPCREGGMSAEGSFGIALDMELIESTGQLRAAGKPAYIEGVASVQHEDDRAQIFASGTITARGNDEKSARKFMTNVERSVRRALKCMGCGVCVGKCPNNSITVKDEKAIIGNKCIHCGACIDICPIVKFG</sequence>
<accession>A0A099T1N1</accession>
<dbReference type="NCBIfam" id="TIGR00451">
    <property type="entry name" value="unchar_dom_2"/>
    <property type="match status" value="1"/>
</dbReference>
<dbReference type="GO" id="GO:0003723">
    <property type="term" value="F:RNA binding"/>
    <property type="evidence" value="ECO:0007669"/>
    <property type="project" value="InterPro"/>
</dbReference>
<keyword evidence="3" id="KW-1185">Reference proteome</keyword>
<dbReference type="InterPro" id="IPR014729">
    <property type="entry name" value="Rossmann-like_a/b/a_fold"/>
</dbReference>
<proteinExistence type="predicted"/>
<evidence type="ECO:0000259" key="1">
    <source>
        <dbReference type="PROSITE" id="PS51379"/>
    </source>
</evidence>
<dbReference type="GO" id="GO:0016491">
    <property type="term" value="F:oxidoreductase activity"/>
    <property type="evidence" value="ECO:0007669"/>
    <property type="project" value="UniProtKB-ARBA"/>
</dbReference>
<dbReference type="Pfam" id="PF01507">
    <property type="entry name" value="PAPS_reduct"/>
    <property type="match status" value="1"/>
</dbReference>
<gene>
    <name evidence="2" type="ORF">LI82_03260</name>
</gene>
<dbReference type="PROSITE" id="PS00198">
    <property type="entry name" value="4FE4S_FER_1"/>
    <property type="match status" value="2"/>
</dbReference>
<comment type="caution">
    <text evidence="2">The sequence shown here is derived from an EMBL/GenBank/DDBJ whole genome shotgun (WGS) entry which is preliminary data.</text>
</comment>